<dbReference type="AlphaFoldDB" id="A0A5C5YMG2"/>
<dbReference type="Proteomes" id="UP000318478">
    <property type="component" value="Unassembled WGS sequence"/>
</dbReference>
<sequence>MAKTSRAAGGKPASLLRLPQDVAAQIAGVPRHKLKDHPELRGRNLDGTWNLIELVQGLCTDYRPAKLNDDELEVVLRAVEDMTVEVPTKLVDDIERVAARHGAAGLAAIGTVVLDELKRWRCTSTRWEEAGVLRDPGETERSEAIASGQTIACCVHCGKYRWGSKWRKKPERSGLVELETVCPDCHA</sequence>
<comment type="caution">
    <text evidence="1">The sequence shown here is derived from an EMBL/GenBank/DDBJ whole genome shotgun (WGS) entry which is preliminary data.</text>
</comment>
<gene>
    <name evidence="1" type="ORF">Pla123a_28810</name>
</gene>
<proteinExistence type="predicted"/>
<evidence type="ECO:0000313" key="1">
    <source>
        <dbReference type="EMBL" id="TWT76092.1"/>
    </source>
</evidence>
<protein>
    <submittedName>
        <fullName evidence="1">Uncharacterized protein</fullName>
    </submittedName>
</protein>
<keyword evidence="2" id="KW-1185">Reference proteome</keyword>
<dbReference type="OrthoDB" id="9916377at2"/>
<dbReference type="RefSeq" id="WP_146588044.1">
    <property type="nucleotide sequence ID" value="NZ_SJPO01000006.1"/>
</dbReference>
<name>A0A5C5YMG2_9BACT</name>
<organism evidence="1 2">
    <name type="scientific">Posidoniimonas polymericola</name>
    <dbReference type="NCBI Taxonomy" id="2528002"/>
    <lineage>
        <taxon>Bacteria</taxon>
        <taxon>Pseudomonadati</taxon>
        <taxon>Planctomycetota</taxon>
        <taxon>Planctomycetia</taxon>
        <taxon>Pirellulales</taxon>
        <taxon>Lacipirellulaceae</taxon>
        <taxon>Posidoniimonas</taxon>
    </lineage>
</organism>
<evidence type="ECO:0000313" key="2">
    <source>
        <dbReference type="Proteomes" id="UP000318478"/>
    </source>
</evidence>
<dbReference type="EMBL" id="SJPO01000006">
    <property type="protein sequence ID" value="TWT76092.1"/>
    <property type="molecule type" value="Genomic_DNA"/>
</dbReference>
<accession>A0A5C5YMG2</accession>
<reference evidence="1 2" key="1">
    <citation type="submission" date="2019-02" db="EMBL/GenBank/DDBJ databases">
        <title>Deep-cultivation of Planctomycetes and their phenomic and genomic characterization uncovers novel biology.</title>
        <authorList>
            <person name="Wiegand S."/>
            <person name="Jogler M."/>
            <person name="Boedeker C."/>
            <person name="Pinto D."/>
            <person name="Vollmers J."/>
            <person name="Rivas-Marin E."/>
            <person name="Kohn T."/>
            <person name="Peeters S.H."/>
            <person name="Heuer A."/>
            <person name="Rast P."/>
            <person name="Oberbeckmann S."/>
            <person name="Bunk B."/>
            <person name="Jeske O."/>
            <person name="Meyerdierks A."/>
            <person name="Storesund J.E."/>
            <person name="Kallscheuer N."/>
            <person name="Luecker S."/>
            <person name="Lage O.M."/>
            <person name="Pohl T."/>
            <person name="Merkel B.J."/>
            <person name="Hornburger P."/>
            <person name="Mueller R.-W."/>
            <person name="Bruemmer F."/>
            <person name="Labrenz M."/>
            <person name="Spormann A.M."/>
            <person name="Op Den Camp H."/>
            <person name="Overmann J."/>
            <person name="Amann R."/>
            <person name="Jetten M.S.M."/>
            <person name="Mascher T."/>
            <person name="Medema M.H."/>
            <person name="Devos D.P."/>
            <person name="Kaster A.-K."/>
            <person name="Ovreas L."/>
            <person name="Rohde M."/>
            <person name="Galperin M.Y."/>
            <person name="Jogler C."/>
        </authorList>
    </citation>
    <scope>NUCLEOTIDE SEQUENCE [LARGE SCALE GENOMIC DNA]</scope>
    <source>
        <strain evidence="1 2">Pla123a</strain>
    </source>
</reference>